<keyword evidence="3" id="KW-1185">Reference proteome</keyword>
<gene>
    <name evidence="2" type="ORF">AS156_26215</name>
</gene>
<sequence length="97" mass="10545">MVDPEELIQYAAGHGFITRFQTRRLRFTSPRRGEVGLRSAMRSIVGAIQVRGFALPIDRYPLPDLLRKSTSPEGEVTSGPASAAPPDLMLRASAPAP</sequence>
<dbReference type="AlphaFoldDB" id="A0A120FS09"/>
<comment type="caution">
    <text evidence="2">The sequence shown here is derived from an EMBL/GenBank/DDBJ whole genome shotgun (WGS) entry which is preliminary data.</text>
</comment>
<evidence type="ECO:0000313" key="3">
    <source>
        <dbReference type="Proteomes" id="UP000057737"/>
    </source>
</evidence>
<dbReference type="Proteomes" id="UP000057737">
    <property type="component" value="Unassembled WGS sequence"/>
</dbReference>
<name>A0A120FS09_9BRAD</name>
<feature type="region of interest" description="Disordered" evidence="1">
    <location>
        <begin position="66"/>
        <end position="97"/>
    </location>
</feature>
<accession>A0A120FS09</accession>
<protein>
    <submittedName>
        <fullName evidence="2">Uncharacterized protein</fullName>
    </submittedName>
</protein>
<proteinExistence type="predicted"/>
<organism evidence="2 3">
    <name type="scientific">Bradyrhizobium macuxiense</name>
    <dbReference type="NCBI Taxonomy" id="1755647"/>
    <lineage>
        <taxon>Bacteria</taxon>
        <taxon>Pseudomonadati</taxon>
        <taxon>Pseudomonadota</taxon>
        <taxon>Alphaproteobacteria</taxon>
        <taxon>Hyphomicrobiales</taxon>
        <taxon>Nitrobacteraceae</taxon>
        <taxon>Bradyrhizobium</taxon>
    </lineage>
</organism>
<dbReference type="EMBL" id="LNCU01000010">
    <property type="protein sequence ID" value="KWV60917.1"/>
    <property type="molecule type" value="Genomic_DNA"/>
</dbReference>
<evidence type="ECO:0000256" key="1">
    <source>
        <dbReference type="SAM" id="MobiDB-lite"/>
    </source>
</evidence>
<evidence type="ECO:0000313" key="2">
    <source>
        <dbReference type="EMBL" id="KWV60917.1"/>
    </source>
</evidence>
<reference evidence="2 3" key="1">
    <citation type="submission" date="2015-11" db="EMBL/GenBank/DDBJ databases">
        <title>Draft Genome Sequence of the Strain BR 10303 (Bradyrhizobium sp.) isolated from nodules of Centrolobium paraense.</title>
        <authorList>
            <person name="Zelli J.E."/>
            <person name="Simoes-Araujo J.L."/>
            <person name="Barauna A.C."/>
            <person name="Silva K."/>
        </authorList>
    </citation>
    <scope>NUCLEOTIDE SEQUENCE [LARGE SCALE GENOMIC DNA]</scope>
    <source>
        <strain evidence="2 3">BR 10303</strain>
    </source>
</reference>